<dbReference type="InterPro" id="IPR000845">
    <property type="entry name" value="Nucleoside_phosphorylase_d"/>
</dbReference>
<dbReference type="EMBL" id="CP000449">
    <property type="protein sequence ID" value="ABI65032.1"/>
    <property type="molecule type" value="Genomic_DNA"/>
</dbReference>
<feature type="binding site" evidence="4">
    <location>
        <position position="185"/>
    </location>
    <ligand>
        <name>substrate</name>
    </ligand>
</feature>
<reference evidence="6 7" key="1">
    <citation type="submission" date="2006-08" db="EMBL/GenBank/DDBJ databases">
        <title>Complete sequence of Maricaulis maris MCS10.</title>
        <authorList>
            <consortium name="US DOE Joint Genome Institute"/>
            <person name="Copeland A."/>
            <person name="Lucas S."/>
            <person name="Lapidus A."/>
            <person name="Barry K."/>
            <person name="Detter J.C."/>
            <person name="Glavina del Rio T."/>
            <person name="Hammon N."/>
            <person name="Israni S."/>
            <person name="Dalin E."/>
            <person name="Tice H."/>
            <person name="Pitluck S."/>
            <person name="Saunders E."/>
            <person name="Brettin T."/>
            <person name="Bruce D."/>
            <person name="Han C."/>
            <person name="Tapia R."/>
            <person name="Gilna P."/>
            <person name="Schmutz J."/>
            <person name="Larimer F."/>
            <person name="Land M."/>
            <person name="Hauser L."/>
            <person name="Kyrpides N."/>
            <person name="Mikhailova N."/>
            <person name="Viollier P."/>
            <person name="Stephens C."/>
            <person name="Richardson P."/>
        </authorList>
    </citation>
    <scope>NUCLEOTIDE SEQUENCE [LARGE SCALE GENOMIC DNA]</scope>
    <source>
        <strain evidence="6 7">MCS10</strain>
    </source>
</reference>
<feature type="domain" description="Nucleoside phosphorylase" evidence="5">
    <location>
        <begin position="5"/>
        <end position="243"/>
    </location>
</feature>
<keyword evidence="3 4" id="KW-0660">Purine salvage</keyword>
<feature type="site" description="Important for substrate specificity" evidence="4">
    <location>
        <position position="222"/>
    </location>
</feature>
<dbReference type="RefSeq" id="WP_011642679.1">
    <property type="nucleotide sequence ID" value="NC_008347.1"/>
</dbReference>
<feature type="binding site" evidence="4">
    <location>
        <begin position="54"/>
        <end position="55"/>
    </location>
    <ligand>
        <name>phosphate</name>
        <dbReference type="ChEBI" id="CHEBI:43474"/>
    </ligand>
</feature>
<dbReference type="GO" id="GO:0017061">
    <property type="term" value="F:S-methyl-5-thioadenosine phosphorylase activity"/>
    <property type="evidence" value="ECO:0007669"/>
    <property type="project" value="UniProtKB-UniRule"/>
</dbReference>
<dbReference type="PANTHER" id="PTHR42679">
    <property type="entry name" value="S-METHYL-5'-THIOADENOSINE PHOSPHORYLASE"/>
    <property type="match status" value="1"/>
</dbReference>
<dbReference type="Pfam" id="PF01048">
    <property type="entry name" value="PNP_UDP_1"/>
    <property type="match status" value="1"/>
</dbReference>
<feature type="binding site" evidence="4">
    <location>
        <begin position="209"/>
        <end position="211"/>
    </location>
    <ligand>
        <name>substrate</name>
    </ligand>
</feature>
<keyword evidence="2 4" id="KW-0808">Transferase</keyword>
<evidence type="ECO:0000313" key="6">
    <source>
        <dbReference type="EMBL" id="ABI65032.1"/>
    </source>
</evidence>
<evidence type="ECO:0000313" key="7">
    <source>
        <dbReference type="Proteomes" id="UP000001964"/>
    </source>
</evidence>
<dbReference type="InterPro" id="IPR010044">
    <property type="entry name" value="MTAP"/>
</dbReference>
<dbReference type="OrthoDB" id="1523230at2"/>
<comment type="function">
    <text evidence="4">Catalyzes the reversible phosphorylation of S-methyl-5'-thioadenosine (MTA) to adenine and 5-methylthioribose-1-phosphate. Involved in the breakdown of MTA, a major by-product of polyamine biosynthesis. Responsible for the first step in the methionine salvage pathway after MTA has been generated from S-adenosylmethionine. Has broad substrate specificity with 6-aminopurine nucleosides as preferred substrates.</text>
</comment>
<dbReference type="STRING" id="394221.Mmar10_0739"/>
<comment type="pathway">
    <text evidence="4">Amino-acid biosynthesis; L-methionine biosynthesis via salvage pathway; S-methyl-5-thio-alpha-D-ribose 1-phosphate from S-methyl-5'-thioadenosine (phosphorylase route): step 1/1.</text>
</comment>
<proteinExistence type="inferred from homology"/>
<dbReference type="FunFam" id="3.40.50.1580:FF:000012">
    <property type="entry name" value="Probable 6-oxopurine nucleoside phosphorylase"/>
    <property type="match status" value="1"/>
</dbReference>
<gene>
    <name evidence="4" type="primary">mtnP</name>
    <name evidence="6" type="ordered locus">Mmar10_0739</name>
</gene>
<dbReference type="NCBIfam" id="TIGR01694">
    <property type="entry name" value="MTAP"/>
    <property type="match status" value="1"/>
</dbReference>
<keyword evidence="1 4" id="KW-0328">Glycosyltransferase</keyword>
<evidence type="ECO:0000256" key="4">
    <source>
        <dbReference type="HAMAP-Rule" id="MF_01963"/>
    </source>
</evidence>
<dbReference type="Proteomes" id="UP000001964">
    <property type="component" value="Chromosome"/>
</dbReference>
<organism evidence="6 7">
    <name type="scientific">Maricaulis maris (strain MCS10)</name>
    <name type="common">Caulobacter maris</name>
    <dbReference type="NCBI Taxonomy" id="394221"/>
    <lineage>
        <taxon>Bacteria</taxon>
        <taxon>Pseudomonadati</taxon>
        <taxon>Pseudomonadota</taxon>
        <taxon>Alphaproteobacteria</taxon>
        <taxon>Maricaulales</taxon>
        <taxon>Maricaulaceae</taxon>
        <taxon>Maricaulis</taxon>
    </lineage>
</organism>
<dbReference type="InterPro" id="IPR018099">
    <property type="entry name" value="Purine_phosphorylase-2_CS"/>
</dbReference>
<dbReference type="eggNOG" id="COG0005">
    <property type="taxonomic scope" value="Bacteria"/>
</dbReference>
<dbReference type="GO" id="GO:0019509">
    <property type="term" value="P:L-methionine salvage from methylthioadenosine"/>
    <property type="evidence" value="ECO:0007669"/>
    <property type="project" value="UniProtKB-UniRule"/>
</dbReference>
<evidence type="ECO:0000256" key="2">
    <source>
        <dbReference type="ARBA" id="ARBA00022679"/>
    </source>
</evidence>
<feature type="binding site" evidence="4">
    <location>
        <begin position="87"/>
        <end position="88"/>
    </location>
    <ligand>
        <name>phosphate</name>
        <dbReference type="ChEBI" id="CHEBI:43474"/>
    </ligand>
</feature>
<dbReference type="HOGENOM" id="CLU_054456_0_1_5"/>
<dbReference type="PANTHER" id="PTHR42679:SF2">
    <property type="entry name" value="S-METHYL-5'-THIOADENOSINE PHOSPHORYLASE"/>
    <property type="match status" value="1"/>
</dbReference>
<dbReference type="SUPFAM" id="SSF53167">
    <property type="entry name" value="Purine and uridine phosphorylases"/>
    <property type="match status" value="1"/>
</dbReference>
<dbReference type="CDD" id="cd09010">
    <property type="entry name" value="MTAP_SsMTAPII_like_MTIP"/>
    <property type="match status" value="1"/>
</dbReference>
<comment type="catalytic activity">
    <reaction evidence="4">
        <text>S-methyl-5'-thioadenosine + phosphate = 5-(methylsulfanyl)-alpha-D-ribose 1-phosphate + adenine</text>
        <dbReference type="Rhea" id="RHEA:11852"/>
        <dbReference type="ChEBI" id="CHEBI:16708"/>
        <dbReference type="ChEBI" id="CHEBI:17509"/>
        <dbReference type="ChEBI" id="CHEBI:43474"/>
        <dbReference type="ChEBI" id="CHEBI:58533"/>
        <dbReference type="EC" id="2.4.2.28"/>
    </reaction>
</comment>
<evidence type="ECO:0000256" key="3">
    <source>
        <dbReference type="ARBA" id="ARBA00022726"/>
    </source>
</evidence>
<dbReference type="GO" id="GO:0006166">
    <property type="term" value="P:purine ribonucleoside salvage"/>
    <property type="evidence" value="ECO:0007669"/>
    <property type="project" value="UniProtKB-KW"/>
</dbReference>
<comment type="similarity">
    <text evidence="4">Belongs to the PNP/MTAP phosphorylase family. MTAP subfamily.</text>
</comment>
<protein>
    <recommendedName>
        <fullName evidence="4">S-methyl-5'-thioadenosine phosphorylase</fullName>
        <ecNumber evidence="4">2.4.2.28</ecNumber>
    </recommendedName>
    <alternativeName>
        <fullName evidence="4">5'-methylthioadenosine phosphorylase</fullName>
        <shortName evidence="4">MTA phosphorylase</shortName>
        <shortName evidence="4">MTAP</shortName>
    </alternativeName>
</protein>
<comment type="subunit">
    <text evidence="4">Homohexamer. Dimer of a homotrimer.</text>
</comment>
<sequence length="290" mass="30894">MTRWTLGIIGGSGLYALDGLADVRTESVRTPWGAPSAPLTRGALNGVELVFLPRHGAGHAIPPSDIPFRANIAALKQAGCTDILSISACGSLRQGLPPGHFVMVDQYVDRTVGRERSFFGTGCVAHVPLAQPVCARLAALAADAGEAEGLPVTRGGTYLAMEGPQFSTRAESDLYRQWGMDVIGMTNMPEARLAREAELPYASIAMVTDYDCWRDEGESVDVASVLAVMQSNTKGARRLLDRLTARLADLPRAASPDGIETCLDTAIITPPAARDPEVVERLRSIAARVL</sequence>
<dbReference type="AlphaFoldDB" id="Q0ARQ5"/>
<feature type="binding site" evidence="4">
    <location>
        <position position="12"/>
    </location>
    <ligand>
        <name>phosphate</name>
        <dbReference type="ChEBI" id="CHEBI:43474"/>
    </ligand>
</feature>
<evidence type="ECO:0000256" key="1">
    <source>
        <dbReference type="ARBA" id="ARBA00022676"/>
    </source>
</evidence>
<feature type="site" description="Important for substrate specificity" evidence="4">
    <location>
        <position position="167"/>
    </location>
</feature>
<accession>Q0ARQ5</accession>
<dbReference type="KEGG" id="mmr:Mmar10_0739"/>
<keyword evidence="7" id="KW-1185">Reference proteome</keyword>
<dbReference type="NCBIfam" id="NF006492">
    <property type="entry name" value="PRK08931.1"/>
    <property type="match status" value="1"/>
</dbReference>
<feature type="binding site" evidence="4">
    <location>
        <position position="186"/>
    </location>
    <ligand>
        <name>phosphate</name>
        <dbReference type="ChEBI" id="CHEBI:43474"/>
    </ligand>
</feature>
<evidence type="ECO:0000259" key="5">
    <source>
        <dbReference type="Pfam" id="PF01048"/>
    </source>
</evidence>
<dbReference type="EC" id="2.4.2.28" evidence="4"/>
<dbReference type="InterPro" id="IPR035994">
    <property type="entry name" value="Nucleoside_phosphorylase_sf"/>
</dbReference>
<dbReference type="UniPathway" id="UPA00904">
    <property type="reaction ID" value="UER00873"/>
</dbReference>
<name>Q0ARQ5_MARMM</name>
<dbReference type="PROSITE" id="PS01240">
    <property type="entry name" value="PNP_MTAP_2"/>
    <property type="match status" value="1"/>
</dbReference>
<dbReference type="GO" id="GO:0005829">
    <property type="term" value="C:cytosol"/>
    <property type="evidence" value="ECO:0007669"/>
    <property type="project" value="TreeGrafter"/>
</dbReference>
<dbReference type="Gene3D" id="3.40.50.1580">
    <property type="entry name" value="Nucleoside phosphorylase domain"/>
    <property type="match status" value="1"/>
</dbReference>
<dbReference type="HAMAP" id="MF_01963">
    <property type="entry name" value="MTAP"/>
    <property type="match status" value="1"/>
</dbReference>